<dbReference type="EMBL" id="GGEC01036425">
    <property type="protein sequence ID" value="MBX16909.1"/>
    <property type="molecule type" value="Transcribed_RNA"/>
</dbReference>
<protein>
    <submittedName>
        <fullName evidence="1">Uncharacterized protein</fullName>
    </submittedName>
</protein>
<proteinExistence type="predicted"/>
<evidence type="ECO:0000313" key="1">
    <source>
        <dbReference type="EMBL" id="MBX16909.1"/>
    </source>
</evidence>
<organism evidence="1">
    <name type="scientific">Rhizophora mucronata</name>
    <name type="common">Asiatic mangrove</name>
    <dbReference type="NCBI Taxonomy" id="61149"/>
    <lineage>
        <taxon>Eukaryota</taxon>
        <taxon>Viridiplantae</taxon>
        <taxon>Streptophyta</taxon>
        <taxon>Embryophyta</taxon>
        <taxon>Tracheophyta</taxon>
        <taxon>Spermatophyta</taxon>
        <taxon>Magnoliopsida</taxon>
        <taxon>eudicotyledons</taxon>
        <taxon>Gunneridae</taxon>
        <taxon>Pentapetalae</taxon>
        <taxon>rosids</taxon>
        <taxon>fabids</taxon>
        <taxon>Malpighiales</taxon>
        <taxon>Rhizophoraceae</taxon>
        <taxon>Rhizophora</taxon>
    </lineage>
</organism>
<sequence>MADGSEVFVEMPVGR</sequence>
<reference evidence="1" key="1">
    <citation type="submission" date="2018-02" db="EMBL/GenBank/DDBJ databases">
        <title>Rhizophora mucronata_Transcriptome.</title>
        <authorList>
            <person name="Meera S.P."/>
            <person name="Sreeshan A."/>
            <person name="Augustine A."/>
        </authorList>
    </citation>
    <scope>NUCLEOTIDE SEQUENCE</scope>
    <source>
        <tissue evidence="1">Leaf</tissue>
    </source>
</reference>
<accession>A0A2P2LG19</accession>
<name>A0A2P2LG19_RHIMU</name>